<accession>A0ABZ2M5P7</accession>
<dbReference type="InterPro" id="IPR009677">
    <property type="entry name" value="DUF1266"/>
</dbReference>
<dbReference type="Pfam" id="PF06889">
    <property type="entry name" value="DUF1266"/>
    <property type="match status" value="1"/>
</dbReference>
<keyword evidence="1" id="KW-0812">Transmembrane</keyword>
<dbReference type="EMBL" id="CP089984">
    <property type="protein sequence ID" value="WXB17656.1"/>
    <property type="molecule type" value="Genomic_DNA"/>
</dbReference>
<gene>
    <name evidence="3" type="ORF">LZC94_10380</name>
</gene>
<keyword evidence="1" id="KW-1133">Transmembrane helix</keyword>
<feature type="domain" description="DUF1266" evidence="2">
    <location>
        <begin position="135"/>
        <end position="226"/>
    </location>
</feature>
<sequence>MAKDDWQFSEFMSDWRAIVGLIAVCVLGLLVLNRLTVRQMKNQARRIVYATTPETLGPSFEGWTLAVIARFNMNMGRPVDRFQASWFQRQGLEIVLQKDWQITSAATLSRALQQLNDVGYRHHYGQATGEPVATFLAWDYGRIVWLAWAGHQLGWLDRQAMATWVARAASAMQSTYADWGAFATGYLRGLTQWSKEVSAAGEPEISKRAFETLMTDPTSPWRRVPWLTRVMAREGALTGQAAAMQT</sequence>
<evidence type="ECO:0000313" key="3">
    <source>
        <dbReference type="EMBL" id="WXB17656.1"/>
    </source>
</evidence>
<evidence type="ECO:0000256" key="1">
    <source>
        <dbReference type="SAM" id="Phobius"/>
    </source>
</evidence>
<evidence type="ECO:0000313" key="4">
    <source>
        <dbReference type="Proteomes" id="UP001370348"/>
    </source>
</evidence>
<name>A0ABZ2M5P7_9BACT</name>
<protein>
    <submittedName>
        <fullName evidence="3">DUF1266 domain-containing protein</fullName>
    </submittedName>
</protein>
<proteinExistence type="predicted"/>
<feature type="transmembrane region" description="Helical" evidence="1">
    <location>
        <begin position="15"/>
        <end position="37"/>
    </location>
</feature>
<keyword evidence="1" id="KW-0472">Membrane</keyword>
<dbReference type="RefSeq" id="WP_394827296.1">
    <property type="nucleotide sequence ID" value="NZ_CP089984.1"/>
</dbReference>
<dbReference type="Proteomes" id="UP001370348">
    <property type="component" value="Chromosome"/>
</dbReference>
<keyword evidence="4" id="KW-1185">Reference proteome</keyword>
<reference evidence="3 4" key="1">
    <citation type="submission" date="2021-12" db="EMBL/GenBank/DDBJ databases">
        <title>Discovery of the Pendulisporaceae a myxobacterial family with distinct sporulation behavior and unique specialized metabolism.</title>
        <authorList>
            <person name="Garcia R."/>
            <person name="Popoff A."/>
            <person name="Bader C.D."/>
            <person name="Loehr J."/>
            <person name="Walesch S."/>
            <person name="Walt C."/>
            <person name="Boldt J."/>
            <person name="Bunk B."/>
            <person name="Haeckl F.J.F.P.J."/>
            <person name="Gunesch A.P."/>
            <person name="Birkelbach J."/>
            <person name="Nuebel U."/>
            <person name="Pietschmann T."/>
            <person name="Bach T."/>
            <person name="Mueller R."/>
        </authorList>
    </citation>
    <scope>NUCLEOTIDE SEQUENCE [LARGE SCALE GENOMIC DNA]</scope>
    <source>
        <strain evidence="3 4">MSr11954</strain>
    </source>
</reference>
<organism evidence="3 4">
    <name type="scientific">Pendulispora albinea</name>
    <dbReference type="NCBI Taxonomy" id="2741071"/>
    <lineage>
        <taxon>Bacteria</taxon>
        <taxon>Pseudomonadati</taxon>
        <taxon>Myxococcota</taxon>
        <taxon>Myxococcia</taxon>
        <taxon>Myxococcales</taxon>
        <taxon>Sorangiineae</taxon>
        <taxon>Pendulisporaceae</taxon>
        <taxon>Pendulispora</taxon>
    </lineage>
</organism>
<evidence type="ECO:0000259" key="2">
    <source>
        <dbReference type="Pfam" id="PF06889"/>
    </source>
</evidence>